<feature type="binding site" evidence="12">
    <location>
        <position position="239"/>
    </location>
    <ligand>
        <name>pyridoxal 5'-phosphate</name>
        <dbReference type="ChEBI" id="CHEBI:597326"/>
    </ligand>
</feature>
<evidence type="ECO:0000256" key="13">
    <source>
        <dbReference type="PIRSR" id="PIRSR600183-50"/>
    </source>
</evidence>
<feature type="active site" description="Proton donor" evidence="13">
    <location>
        <position position="343"/>
    </location>
</feature>
<feature type="binding site" evidence="12">
    <location>
        <position position="371"/>
    </location>
    <ligand>
        <name>pyridoxal 5'-phosphate</name>
        <dbReference type="ChEBI" id="CHEBI:597326"/>
    </ligand>
</feature>
<dbReference type="InterPro" id="IPR022653">
    <property type="entry name" value="De-COase2_pyr-phos_BS"/>
</dbReference>
<reference evidence="18" key="1">
    <citation type="submission" date="2016-10" db="EMBL/GenBank/DDBJ databases">
        <authorList>
            <person name="Varghese N."/>
            <person name="Submissions S."/>
        </authorList>
    </citation>
    <scope>NUCLEOTIDE SEQUENCE [LARGE SCALE GENOMIC DNA]</scope>
    <source>
        <strain evidence="18">JCM 14963</strain>
    </source>
</reference>
<protein>
    <recommendedName>
        <fullName evidence="11 12">Diaminopimelate decarboxylase</fullName>
        <shortName evidence="12">DAP decarboxylase</shortName>
        <shortName evidence="12">DAPDC</shortName>
        <ecNumber evidence="10 12">4.1.1.20</ecNumber>
    </recommendedName>
</protein>
<dbReference type="PROSITE" id="PS00879">
    <property type="entry name" value="ODR_DC_2_2"/>
    <property type="match status" value="1"/>
</dbReference>
<dbReference type="STRING" id="472181.SAMN05216271_2118"/>
<dbReference type="SUPFAM" id="SSF51419">
    <property type="entry name" value="PLP-binding barrel"/>
    <property type="match status" value="1"/>
</dbReference>
<dbReference type="PROSITE" id="PS00878">
    <property type="entry name" value="ODR_DC_2_1"/>
    <property type="match status" value="1"/>
</dbReference>
<evidence type="ECO:0000256" key="11">
    <source>
        <dbReference type="ARBA" id="ARBA00074972"/>
    </source>
</evidence>
<organism evidence="17 18">
    <name type="scientific">Halopseudomonas sabulinigri</name>
    <dbReference type="NCBI Taxonomy" id="472181"/>
    <lineage>
        <taxon>Bacteria</taxon>
        <taxon>Pseudomonadati</taxon>
        <taxon>Pseudomonadota</taxon>
        <taxon>Gammaproteobacteria</taxon>
        <taxon>Pseudomonadales</taxon>
        <taxon>Pseudomonadaceae</taxon>
        <taxon>Halopseudomonas</taxon>
    </lineage>
</organism>
<dbReference type="Pfam" id="PF02784">
    <property type="entry name" value="Orn_Arg_deC_N"/>
    <property type="match status" value="1"/>
</dbReference>
<dbReference type="AlphaFoldDB" id="A0A1H1SXR9"/>
<dbReference type="RefSeq" id="WP_092286429.1">
    <property type="nucleotide sequence ID" value="NZ_LT629763.1"/>
</dbReference>
<evidence type="ECO:0000256" key="3">
    <source>
        <dbReference type="ARBA" id="ARBA00022793"/>
    </source>
</evidence>
<evidence type="ECO:0000256" key="8">
    <source>
        <dbReference type="ARBA" id="ARBA00060643"/>
    </source>
</evidence>
<feature type="modified residue" description="N6-(pyridoxal phosphate)lysine" evidence="12 13">
    <location>
        <position position="60"/>
    </location>
</feature>
<dbReference type="InterPro" id="IPR002986">
    <property type="entry name" value="DAP_deCOOHase_LysA"/>
</dbReference>
<dbReference type="OrthoDB" id="9802241at2"/>
<dbReference type="UniPathway" id="UPA00034">
    <property type="reaction ID" value="UER00027"/>
</dbReference>
<dbReference type="Pfam" id="PF00278">
    <property type="entry name" value="Orn_DAP_Arg_deC"/>
    <property type="match status" value="1"/>
</dbReference>
<comment type="pathway">
    <text evidence="8 12 14">Amino-acid biosynthesis; L-lysine biosynthesis via DAP pathway; L-lysine from DL-2,6-diaminopimelate: step 1/1.</text>
</comment>
<keyword evidence="3 12" id="KW-0210">Decarboxylase</keyword>
<feature type="binding site" evidence="12">
    <location>
        <position position="344"/>
    </location>
    <ligand>
        <name>substrate</name>
    </ligand>
</feature>
<dbReference type="NCBIfam" id="TIGR01048">
    <property type="entry name" value="lysA"/>
    <property type="match status" value="1"/>
</dbReference>
<evidence type="ECO:0000259" key="16">
    <source>
        <dbReference type="Pfam" id="PF02784"/>
    </source>
</evidence>
<comment type="function">
    <text evidence="12">Specifically catalyzes the decarboxylation of meso-diaminopimelate (meso-DAP) to L-lysine.</text>
</comment>
<dbReference type="InterPro" id="IPR000183">
    <property type="entry name" value="Orn/DAP/Arg_de-COase"/>
</dbReference>
<comment type="subunit">
    <text evidence="12">Homodimer.</text>
</comment>
<dbReference type="PRINTS" id="PR01181">
    <property type="entry name" value="DAPDCRBXLASE"/>
</dbReference>
<dbReference type="InterPro" id="IPR022657">
    <property type="entry name" value="De-COase2_CS"/>
</dbReference>
<evidence type="ECO:0000256" key="12">
    <source>
        <dbReference type="HAMAP-Rule" id="MF_02120"/>
    </source>
</evidence>
<evidence type="ECO:0000256" key="4">
    <source>
        <dbReference type="ARBA" id="ARBA00022898"/>
    </source>
</evidence>
<evidence type="ECO:0000256" key="2">
    <source>
        <dbReference type="ARBA" id="ARBA00022605"/>
    </source>
</evidence>
<dbReference type="EC" id="4.1.1.20" evidence="10 12"/>
<dbReference type="FunFam" id="2.40.37.10:FF:000003">
    <property type="entry name" value="Diaminopimelate decarboxylase"/>
    <property type="match status" value="1"/>
</dbReference>
<feature type="binding site" evidence="12">
    <location>
        <position position="371"/>
    </location>
    <ligand>
        <name>substrate</name>
    </ligand>
</feature>
<feature type="binding site" evidence="12">
    <location>
        <position position="316"/>
    </location>
    <ligand>
        <name>substrate</name>
    </ligand>
</feature>
<dbReference type="InterPro" id="IPR009006">
    <property type="entry name" value="Ala_racemase/Decarboxylase_C"/>
</dbReference>
<dbReference type="InterPro" id="IPR022643">
    <property type="entry name" value="De-COase2_C"/>
</dbReference>
<dbReference type="GO" id="GO:0030170">
    <property type="term" value="F:pyridoxal phosphate binding"/>
    <property type="evidence" value="ECO:0007669"/>
    <property type="project" value="UniProtKB-UniRule"/>
</dbReference>
<evidence type="ECO:0000259" key="15">
    <source>
        <dbReference type="Pfam" id="PF00278"/>
    </source>
</evidence>
<comment type="cofactor">
    <cofactor evidence="1 12 13 14">
        <name>pyridoxal 5'-phosphate</name>
        <dbReference type="ChEBI" id="CHEBI:597326"/>
    </cofactor>
</comment>
<name>A0A1H1SXR9_9GAMM</name>
<dbReference type="PANTHER" id="PTHR43727">
    <property type="entry name" value="DIAMINOPIMELATE DECARBOXYLASE"/>
    <property type="match status" value="1"/>
</dbReference>
<dbReference type="PRINTS" id="PR01179">
    <property type="entry name" value="ODADCRBXLASE"/>
</dbReference>
<gene>
    <name evidence="12" type="primary">lysA</name>
    <name evidence="17" type="ORF">SAMN05216271_2118</name>
</gene>
<dbReference type="GO" id="GO:0008836">
    <property type="term" value="F:diaminopimelate decarboxylase activity"/>
    <property type="evidence" value="ECO:0007669"/>
    <property type="project" value="UniProtKB-UniRule"/>
</dbReference>
<dbReference type="InterPro" id="IPR022644">
    <property type="entry name" value="De-COase2_N"/>
</dbReference>
<keyword evidence="5 12" id="KW-0457">Lysine biosynthesis</keyword>
<feature type="binding site" evidence="12">
    <location>
        <position position="312"/>
    </location>
    <ligand>
        <name>substrate</name>
    </ligand>
</feature>
<evidence type="ECO:0000256" key="7">
    <source>
        <dbReference type="ARBA" id="ARBA00050464"/>
    </source>
</evidence>
<proteinExistence type="inferred from homology"/>
<dbReference type="HAMAP" id="MF_02120">
    <property type="entry name" value="LysA"/>
    <property type="match status" value="1"/>
</dbReference>
<evidence type="ECO:0000313" key="17">
    <source>
        <dbReference type="EMBL" id="SDS52741.1"/>
    </source>
</evidence>
<evidence type="ECO:0000256" key="5">
    <source>
        <dbReference type="ARBA" id="ARBA00023154"/>
    </source>
</evidence>
<evidence type="ECO:0000313" key="18">
    <source>
        <dbReference type="Proteomes" id="UP000243413"/>
    </source>
</evidence>
<dbReference type="PANTHER" id="PTHR43727:SF2">
    <property type="entry name" value="GROUP IV DECARBOXYLASE"/>
    <property type="match status" value="1"/>
</dbReference>
<dbReference type="InterPro" id="IPR029066">
    <property type="entry name" value="PLP-binding_barrel"/>
</dbReference>
<keyword evidence="2 12" id="KW-0028">Amino-acid biosynthesis</keyword>
<comment type="similarity">
    <text evidence="9 12">Belongs to the Orn/Lys/Arg decarboxylase class-II family. LysA subfamily.</text>
</comment>
<keyword evidence="6 12" id="KW-0456">Lyase</keyword>
<keyword evidence="4 12" id="KW-0663">Pyridoxal phosphate</keyword>
<evidence type="ECO:0000256" key="14">
    <source>
        <dbReference type="RuleBase" id="RU003738"/>
    </source>
</evidence>
<dbReference type="Gene3D" id="2.40.37.10">
    <property type="entry name" value="Lyase, Ornithine Decarboxylase, Chain A, domain 1"/>
    <property type="match status" value="1"/>
</dbReference>
<dbReference type="CDD" id="cd06828">
    <property type="entry name" value="PLPDE_III_DapDC"/>
    <property type="match status" value="1"/>
</dbReference>
<evidence type="ECO:0000256" key="1">
    <source>
        <dbReference type="ARBA" id="ARBA00001933"/>
    </source>
</evidence>
<dbReference type="GO" id="GO:0009089">
    <property type="term" value="P:lysine biosynthetic process via diaminopimelate"/>
    <property type="evidence" value="ECO:0007669"/>
    <property type="project" value="UniProtKB-UniRule"/>
</dbReference>
<feature type="domain" description="Orn/DAP/Arg decarboxylase 2 N-terminal" evidence="16">
    <location>
        <begin position="35"/>
        <end position="280"/>
    </location>
</feature>
<dbReference type="SUPFAM" id="SSF50621">
    <property type="entry name" value="Alanine racemase C-terminal domain-like"/>
    <property type="match status" value="1"/>
</dbReference>
<feature type="domain" description="Orn/DAP/Arg decarboxylase 2 C-terminal" evidence="15">
    <location>
        <begin position="30"/>
        <end position="369"/>
    </location>
</feature>
<dbReference type="Proteomes" id="UP000243413">
    <property type="component" value="Chromosome I"/>
</dbReference>
<evidence type="ECO:0000256" key="6">
    <source>
        <dbReference type="ARBA" id="ARBA00023239"/>
    </source>
</evidence>
<dbReference type="EMBL" id="LT629763">
    <property type="protein sequence ID" value="SDS52741.1"/>
    <property type="molecule type" value="Genomic_DNA"/>
</dbReference>
<evidence type="ECO:0000256" key="9">
    <source>
        <dbReference type="ARBA" id="ARBA00060983"/>
    </source>
</evidence>
<comment type="catalytic activity">
    <reaction evidence="7 12 14">
        <text>meso-2,6-diaminopimelate + H(+) = L-lysine + CO2</text>
        <dbReference type="Rhea" id="RHEA:15101"/>
        <dbReference type="ChEBI" id="CHEBI:15378"/>
        <dbReference type="ChEBI" id="CHEBI:16526"/>
        <dbReference type="ChEBI" id="CHEBI:32551"/>
        <dbReference type="ChEBI" id="CHEBI:57791"/>
        <dbReference type="EC" id="4.1.1.20"/>
    </reaction>
</comment>
<sequence>MTAFDYRHGELYAEGVALSAIAAEYDTPCFVYSRSAIEQAYQAWDSALQGVPHLVCFAVKANSNLAVLNLLARQGAGFDIVSGGELERVLAAGGEPSRIVFSGLGKTAAEMRRALEVGIHCFNVESAAELERLQQVAAELNVKAPISLRVNPDVDAKTHPYISTGLKENKFGIDIAQAPAVYRRAAELSHIEICGVDCHIGSQLTDDTPFIDALQRLLQLIDGLAEEGIQIRHLDLGGGLGVTYRDETPPSPGAYLAKVREALAGRDLTLLFEPGRSIVANAGVMLTRVNLLKPTEHKNFAIIDGAMNDLIRPALYSAWMGIDAVKPRSDVAAQAWDIVGPVCETGDFLGKDRELALAEGDLLAVRSAGAYGFVMSSNYNTRPRAAEVLVDGEQTHLVRRRETVAELLAGERLLPED</sequence>
<feature type="binding site" evidence="12">
    <location>
        <position position="276"/>
    </location>
    <ligand>
        <name>substrate</name>
    </ligand>
</feature>
<accession>A0A1H1SXR9</accession>
<evidence type="ECO:0000256" key="10">
    <source>
        <dbReference type="ARBA" id="ARBA00066427"/>
    </source>
</evidence>
<feature type="binding site" evidence="12">
    <location>
        <begin position="273"/>
        <end position="276"/>
    </location>
    <ligand>
        <name>pyridoxal 5'-phosphate</name>
        <dbReference type="ChEBI" id="CHEBI:597326"/>
    </ligand>
</feature>
<dbReference type="FunFam" id="3.20.20.10:FF:000003">
    <property type="entry name" value="Diaminopimelate decarboxylase"/>
    <property type="match status" value="1"/>
</dbReference>
<dbReference type="Gene3D" id="3.20.20.10">
    <property type="entry name" value="Alanine racemase"/>
    <property type="match status" value="1"/>
</dbReference>